<keyword evidence="2" id="KW-0687">Ribonucleoprotein</keyword>
<dbReference type="Pfam" id="PF01386">
    <property type="entry name" value="Ribosomal_L25p"/>
    <property type="match status" value="1"/>
</dbReference>
<accession>X1QNJ9</accession>
<evidence type="ECO:0000313" key="4">
    <source>
        <dbReference type="EMBL" id="GAI44844.1"/>
    </source>
</evidence>
<feature type="non-terminal residue" evidence="4">
    <location>
        <position position="69"/>
    </location>
</feature>
<dbReference type="InterPro" id="IPR020056">
    <property type="entry name" value="Rbsml_bL25/Gln-tRNA_synth_N"/>
</dbReference>
<evidence type="ECO:0000256" key="2">
    <source>
        <dbReference type="ARBA" id="ARBA00023274"/>
    </source>
</evidence>
<organism evidence="4">
    <name type="scientific">marine sediment metagenome</name>
    <dbReference type="NCBI Taxonomy" id="412755"/>
    <lineage>
        <taxon>unclassified sequences</taxon>
        <taxon>metagenomes</taxon>
        <taxon>ecological metagenomes</taxon>
    </lineage>
</organism>
<dbReference type="AlphaFoldDB" id="X1QNJ9"/>
<name>X1QNJ9_9ZZZZ</name>
<dbReference type="InterPro" id="IPR029751">
    <property type="entry name" value="Ribosomal_L25_dom"/>
</dbReference>
<gene>
    <name evidence="4" type="ORF">S06H3_45113</name>
</gene>
<feature type="domain" description="Large ribosomal subunit protein bL25 L25" evidence="3">
    <location>
        <begin position="4"/>
        <end position="65"/>
    </location>
</feature>
<dbReference type="Gene3D" id="2.40.240.10">
    <property type="entry name" value="Ribosomal Protein L25, Chain P"/>
    <property type="match status" value="1"/>
</dbReference>
<dbReference type="SUPFAM" id="SSF50715">
    <property type="entry name" value="Ribosomal protein L25-like"/>
    <property type="match status" value="1"/>
</dbReference>
<reference evidence="4" key="1">
    <citation type="journal article" date="2014" name="Front. Microbiol.">
        <title>High frequency of phylogenetically diverse reductive dehalogenase-homologous genes in deep subseafloor sedimentary metagenomes.</title>
        <authorList>
            <person name="Kawai M."/>
            <person name="Futagami T."/>
            <person name="Toyoda A."/>
            <person name="Takaki Y."/>
            <person name="Nishi S."/>
            <person name="Hori S."/>
            <person name="Arai W."/>
            <person name="Tsubouchi T."/>
            <person name="Morono Y."/>
            <person name="Uchiyama I."/>
            <person name="Ito T."/>
            <person name="Fujiyama A."/>
            <person name="Inagaki F."/>
            <person name="Takami H."/>
        </authorList>
    </citation>
    <scope>NUCLEOTIDE SEQUENCE</scope>
    <source>
        <strain evidence="4">Expedition CK06-06</strain>
    </source>
</reference>
<evidence type="ECO:0000256" key="1">
    <source>
        <dbReference type="ARBA" id="ARBA00022980"/>
    </source>
</evidence>
<keyword evidence="1" id="KW-0689">Ribosomal protein</keyword>
<dbReference type="CDD" id="cd00495">
    <property type="entry name" value="Ribosomal_L25_TL5_CTC"/>
    <property type="match status" value="1"/>
</dbReference>
<protein>
    <recommendedName>
        <fullName evidence="3">Large ribosomal subunit protein bL25 L25 domain-containing protein</fullName>
    </recommendedName>
</protein>
<evidence type="ECO:0000259" key="3">
    <source>
        <dbReference type="Pfam" id="PF01386"/>
    </source>
</evidence>
<dbReference type="InterPro" id="IPR011035">
    <property type="entry name" value="Ribosomal_bL25/Gln-tRNA_synth"/>
</dbReference>
<comment type="caution">
    <text evidence="4">The sequence shown here is derived from an EMBL/GenBank/DDBJ whole genome shotgun (WGS) entry which is preliminary data.</text>
</comment>
<dbReference type="GO" id="GO:0005840">
    <property type="term" value="C:ribosome"/>
    <property type="evidence" value="ECO:0007669"/>
    <property type="project" value="UniProtKB-KW"/>
</dbReference>
<proteinExistence type="predicted"/>
<dbReference type="EMBL" id="BARV01028133">
    <property type="protein sequence ID" value="GAI44844.1"/>
    <property type="molecule type" value="Genomic_DNA"/>
</dbReference>
<sequence>MLSLSAKIRKELGKKVKNLRKKGILPGVLYGSKIKDSLPLEIDLKEFEKIYKEAGESSLITLAIAKGED</sequence>
<dbReference type="GO" id="GO:0006412">
    <property type="term" value="P:translation"/>
    <property type="evidence" value="ECO:0007669"/>
    <property type="project" value="InterPro"/>
</dbReference>
<dbReference type="GO" id="GO:0003735">
    <property type="term" value="F:structural constituent of ribosome"/>
    <property type="evidence" value="ECO:0007669"/>
    <property type="project" value="InterPro"/>
</dbReference>
<dbReference type="GO" id="GO:1990904">
    <property type="term" value="C:ribonucleoprotein complex"/>
    <property type="evidence" value="ECO:0007669"/>
    <property type="project" value="UniProtKB-KW"/>
</dbReference>